<keyword evidence="6" id="KW-1185">Reference proteome</keyword>
<dbReference type="InterPro" id="IPR003439">
    <property type="entry name" value="ABC_transporter-like_ATP-bd"/>
</dbReference>
<dbReference type="PANTHER" id="PTHR45772:SF1">
    <property type="entry name" value="ABC TRANSPORTER ATP-BINDING PROTEIN"/>
    <property type="match status" value="1"/>
</dbReference>
<dbReference type="FunFam" id="3.40.50.300:FF:000421">
    <property type="entry name" value="Branched-chain amino acid ABC transporter ATP-binding protein"/>
    <property type="match status" value="1"/>
</dbReference>
<gene>
    <name evidence="5" type="ORF">Plo01_71470</name>
</gene>
<feature type="domain" description="ABC transporter" evidence="4">
    <location>
        <begin position="23"/>
        <end position="266"/>
    </location>
</feature>
<sequence>MDGGAGADGVTGVKADGGAGAALAVEAVSVSFGGVRALSDVSFEVPPGQVCGVIGPNGAGKTTLFDVISGLRRPASGSVSVAGRDTTAVPAVRRARAGLRRTFQRTQVFGRLTVADNVLAAMEWRGGGGGLLADLTGWPARRRLERERRRRVDEVLALCGLTELRDAYAASLPVGQRRLVELARALADDPALLLLDEPTSGLDADQTTRLGEVVRSLDTTTLLVEHDMGFVMEVCDRLVVLDLGEVIAVGTPAEIRDDPAVRAAYLG</sequence>
<dbReference type="InterPro" id="IPR027417">
    <property type="entry name" value="P-loop_NTPase"/>
</dbReference>
<dbReference type="SMART" id="SM00382">
    <property type="entry name" value="AAA"/>
    <property type="match status" value="1"/>
</dbReference>
<organism evidence="5 6">
    <name type="scientific">Planobispora longispora</name>
    <dbReference type="NCBI Taxonomy" id="28887"/>
    <lineage>
        <taxon>Bacteria</taxon>
        <taxon>Bacillati</taxon>
        <taxon>Actinomycetota</taxon>
        <taxon>Actinomycetes</taxon>
        <taxon>Streptosporangiales</taxon>
        <taxon>Streptosporangiaceae</taxon>
        <taxon>Planobispora</taxon>
    </lineage>
</organism>
<dbReference type="EMBL" id="BOOH01000063">
    <property type="protein sequence ID" value="GIH80718.1"/>
    <property type="molecule type" value="Genomic_DNA"/>
</dbReference>
<dbReference type="InterPro" id="IPR051120">
    <property type="entry name" value="ABC_AA/LPS_Transport"/>
</dbReference>
<accession>A0A8J3W9E5</accession>
<dbReference type="AlphaFoldDB" id="A0A8J3W9E5"/>
<dbReference type="GO" id="GO:0016887">
    <property type="term" value="F:ATP hydrolysis activity"/>
    <property type="evidence" value="ECO:0007669"/>
    <property type="project" value="InterPro"/>
</dbReference>
<dbReference type="PANTHER" id="PTHR45772">
    <property type="entry name" value="CONSERVED COMPONENT OF ABC TRANSPORTER FOR NATURAL AMINO ACIDS-RELATED"/>
    <property type="match status" value="1"/>
</dbReference>
<dbReference type="Pfam" id="PF00005">
    <property type="entry name" value="ABC_tran"/>
    <property type="match status" value="1"/>
</dbReference>
<evidence type="ECO:0000313" key="5">
    <source>
        <dbReference type="EMBL" id="GIH80718.1"/>
    </source>
</evidence>
<evidence type="ECO:0000259" key="4">
    <source>
        <dbReference type="PROSITE" id="PS50893"/>
    </source>
</evidence>
<keyword evidence="1" id="KW-0813">Transport</keyword>
<proteinExistence type="predicted"/>
<dbReference type="Pfam" id="PF12399">
    <property type="entry name" value="BCA_ABC_TP_C"/>
    <property type="match status" value="1"/>
</dbReference>
<evidence type="ECO:0000256" key="1">
    <source>
        <dbReference type="ARBA" id="ARBA00022448"/>
    </source>
</evidence>
<dbReference type="PROSITE" id="PS50893">
    <property type="entry name" value="ABC_TRANSPORTER_2"/>
    <property type="match status" value="1"/>
</dbReference>
<evidence type="ECO:0000313" key="6">
    <source>
        <dbReference type="Proteomes" id="UP000616724"/>
    </source>
</evidence>
<dbReference type="Gene3D" id="3.40.50.300">
    <property type="entry name" value="P-loop containing nucleotide triphosphate hydrolases"/>
    <property type="match status" value="1"/>
</dbReference>
<protein>
    <recommendedName>
        <fullName evidence="4">ABC transporter domain-containing protein</fullName>
    </recommendedName>
</protein>
<dbReference type="GO" id="GO:0005524">
    <property type="term" value="F:ATP binding"/>
    <property type="evidence" value="ECO:0007669"/>
    <property type="project" value="UniProtKB-KW"/>
</dbReference>
<evidence type="ECO:0000256" key="3">
    <source>
        <dbReference type="ARBA" id="ARBA00022840"/>
    </source>
</evidence>
<dbReference type="GO" id="GO:0005886">
    <property type="term" value="C:plasma membrane"/>
    <property type="evidence" value="ECO:0007669"/>
    <property type="project" value="TreeGrafter"/>
</dbReference>
<dbReference type="InterPro" id="IPR003593">
    <property type="entry name" value="AAA+_ATPase"/>
</dbReference>
<reference evidence="5 6" key="1">
    <citation type="submission" date="2021-01" db="EMBL/GenBank/DDBJ databases">
        <title>Whole genome shotgun sequence of Planobispora longispora NBRC 13918.</title>
        <authorList>
            <person name="Komaki H."/>
            <person name="Tamura T."/>
        </authorList>
    </citation>
    <scope>NUCLEOTIDE SEQUENCE [LARGE SCALE GENOMIC DNA]</scope>
    <source>
        <strain evidence="5 6">NBRC 13918</strain>
    </source>
</reference>
<name>A0A8J3W9E5_9ACTN</name>
<dbReference type="Proteomes" id="UP000616724">
    <property type="component" value="Unassembled WGS sequence"/>
</dbReference>
<dbReference type="InterPro" id="IPR032823">
    <property type="entry name" value="BCA_ABC_TP_C"/>
</dbReference>
<evidence type="ECO:0000256" key="2">
    <source>
        <dbReference type="ARBA" id="ARBA00022741"/>
    </source>
</evidence>
<comment type="caution">
    <text evidence="5">The sequence shown here is derived from an EMBL/GenBank/DDBJ whole genome shotgun (WGS) entry which is preliminary data.</text>
</comment>
<keyword evidence="2" id="KW-0547">Nucleotide-binding</keyword>
<dbReference type="SUPFAM" id="SSF52540">
    <property type="entry name" value="P-loop containing nucleoside triphosphate hydrolases"/>
    <property type="match status" value="1"/>
</dbReference>
<keyword evidence="3" id="KW-0067">ATP-binding</keyword>